<dbReference type="Proteomes" id="UP000092154">
    <property type="component" value="Unassembled WGS sequence"/>
</dbReference>
<dbReference type="AlphaFoldDB" id="A0A1B7MIS5"/>
<proteinExistence type="predicted"/>
<dbReference type="InParanoid" id="A0A1B7MIS5"/>
<accession>A0A1B7MIS5</accession>
<evidence type="ECO:0000313" key="2">
    <source>
        <dbReference type="Proteomes" id="UP000092154"/>
    </source>
</evidence>
<name>A0A1B7MIS5_9AGAM</name>
<organism evidence="1 2">
    <name type="scientific">Rhizopogon vinicolor AM-OR11-026</name>
    <dbReference type="NCBI Taxonomy" id="1314800"/>
    <lineage>
        <taxon>Eukaryota</taxon>
        <taxon>Fungi</taxon>
        <taxon>Dikarya</taxon>
        <taxon>Basidiomycota</taxon>
        <taxon>Agaricomycotina</taxon>
        <taxon>Agaricomycetes</taxon>
        <taxon>Agaricomycetidae</taxon>
        <taxon>Boletales</taxon>
        <taxon>Suillineae</taxon>
        <taxon>Rhizopogonaceae</taxon>
        <taxon>Rhizopogon</taxon>
    </lineage>
</organism>
<dbReference type="EMBL" id="KV448992">
    <property type="protein sequence ID" value="OAX32496.1"/>
    <property type="molecule type" value="Genomic_DNA"/>
</dbReference>
<reference evidence="1 2" key="1">
    <citation type="submission" date="2016-06" db="EMBL/GenBank/DDBJ databases">
        <title>Comparative genomics of the ectomycorrhizal sister species Rhizopogon vinicolor and Rhizopogon vesiculosus (Basidiomycota: Boletales) reveals a divergence of the mating type B locus.</title>
        <authorList>
            <consortium name="DOE Joint Genome Institute"/>
            <person name="Mujic A.B."/>
            <person name="Kuo A."/>
            <person name="Tritt A."/>
            <person name="Lipzen A."/>
            <person name="Chen C."/>
            <person name="Johnson J."/>
            <person name="Sharma A."/>
            <person name="Barry K."/>
            <person name="Grigoriev I.V."/>
            <person name="Spatafora J.W."/>
        </authorList>
    </citation>
    <scope>NUCLEOTIDE SEQUENCE [LARGE SCALE GENOMIC DNA]</scope>
    <source>
        <strain evidence="1 2">AM-OR11-026</strain>
    </source>
</reference>
<dbReference type="OrthoDB" id="2684342at2759"/>
<evidence type="ECO:0000313" key="1">
    <source>
        <dbReference type="EMBL" id="OAX32496.1"/>
    </source>
</evidence>
<protein>
    <submittedName>
        <fullName evidence="1">Uncharacterized protein</fullName>
    </submittedName>
</protein>
<gene>
    <name evidence="1" type="ORF">K503DRAFT_860288</name>
</gene>
<keyword evidence="2" id="KW-1185">Reference proteome</keyword>
<feature type="non-terminal residue" evidence="1">
    <location>
        <position position="292"/>
    </location>
</feature>
<sequence>MQPGILSTFNTNLSFSESLRASLRMLPGLDQHFQKDAFARETNMDDVVDDQHNDNLFTRDCNTNIKLSWAWPAHRFTQDEFPTIDPLQDLAVALLVHALIPTTVTTGNLNVEQEYHVFLVEFWSDPSQLPYPHSHWVTYLLPDVRINRYIMLTTPSFHSTAARPDFVPGYVPSLVSQIMVLELLSYHESVIVVIDMAIFSEQVIHSDMPDEIPWSDWGPQYTLCFPHQESYRIIMFGGKMSYTLPRSCIPEPGETLEGLGDQSPLICKPGQFTWSFLIANMISNHLHTATVC</sequence>